<name>A0A9P4V8S1_9PLEO</name>
<dbReference type="Proteomes" id="UP000799444">
    <property type="component" value="Unassembled WGS sequence"/>
</dbReference>
<protein>
    <submittedName>
        <fullName evidence="1">Uncharacterized protein</fullName>
    </submittedName>
</protein>
<evidence type="ECO:0000313" key="2">
    <source>
        <dbReference type="Proteomes" id="UP000799444"/>
    </source>
</evidence>
<sequence>MAQLVASSTVLWSLKAQRGTRSAPGGGSGEILTEDTEVALPSLAYVGLGMWALLPDEGKKSMEHEAQTECLVMPICADPRGESVAF</sequence>
<accession>A0A9P4V8S1</accession>
<reference evidence="1" key="1">
    <citation type="journal article" date="2020" name="Stud. Mycol.">
        <title>101 Dothideomycetes genomes: a test case for predicting lifestyles and emergence of pathogens.</title>
        <authorList>
            <person name="Haridas S."/>
            <person name="Albert R."/>
            <person name="Binder M."/>
            <person name="Bloem J."/>
            <person name="Labutti K."/>
            <person name="Salamov A."/>
            <person name="Andreopoulos B."/>
            <person name="Baker S."/>
            <person name="Barry K."/>
            <person name="Bills G."/>
            <person name="Bluhm B."/>
            <person name="Cannon C."/>
            <person name="Castanera R."/>
            <person name="Culley D."/>
            <person name="Daum C."/>
            <person name="Ezra D."/>
            <person name="Gonzalez J."/>
            <person name="Henrissat B."/>
            <person name="Kuo A."/>
            <person name="Liang C."/>
            <person name="Lipzen A."/>
            <person name="Lutzoni F."/>
            <person name="Magnuson J."/>
            <person name="Mondo S."/>
            <person name="Nolan M."/>
            <person name="Ohm R."/>
            <person name="Pangilinan J."/>
            <person name="Park H.-J."/>
            <person name="Ramirez L."/>
            <person name="Alfaro M."/>
            <person name="Sun H."/>
            <person name="Tritt A."/>
            <person name="Yoshinaga Y."/>
            <person name="Zwiers L.-H."/>
            <person name="Turgeon B."/>
            <person name="Goodwin S."/>
            <person name="Spatafora J."/>
            <person name="Crous P."/>
            <person name="Grigoriev I."/>
        </authorList>
    </citation>
    <scope>NUCLEOTIDE SEQUENCE</scope>
    <source>
        <strain evidence="1">CBS 125425</strain>
    </source>
</reference>
<evidence type="ECO:0000313" key="1">
    <source>
        <dbReference type="EMBL" id="KAF2739800.1"/>
    </source>
</evidence>
<comment type="caution">
    <text evidence="1">The sequence shown here is derived from an EMBL/GenBank/DDBJ whole genome shotgun (WGS) entry which is preliminary data.</text>
</comment>
<organism evidence="1 2">
    <name type="scientific">Polyplosphaeria fusca</name>
    <dbReference type="NCBI Taxonomy" id="682080"/>
    <lineage>
        <taxon>Eukaryota</taxon>
        <taxon>Fungi</taxon>
        <taxon>Dikarya</taxon>
        <taxon>Ascomycota</taxon>
        <taxon>Pezizomycotina</taxon>
        <taxon>Dothideomycetes</taxon>
        <taxon>Pleosporomycetidae</taxon>
        <taxon>Pleosporales</taxon>
        <taxon>Tetraplosphaeriaceae</taxon>
        <taxon>Polyplosphaeria</taxon>
    </lineage>
</organism>
<keyword evidence="2" id="KW-1185">Reference proteome</keyword>
<gene>
    <name evidence="1" type="ORF">EJ04DRAFT_294708</name>
</gene>
<dbReference type="EMBL" id="ML996103">
    <property type="protein sequence ID" value="KAF2739800.1"/>
    <property type="molecule type" value="Genomic_DNA"/>
</dbReference>
<dbReference type="AlphaFoldDB" id="A0A9P4V8S1"/>
<proteinExistence type="predicted"/>